<dbReference type="GeneID" id="77953601"/>
<proteinExistence type="predicted"/>
<name>A0A7D2LFM0_9CAUD</name>
<keyword evidence="1" id="KW-0269">Exonuclease</keyword>
<protein>
    <submittedName>
        <fullName evidence="1">Putative exonuclease</fullName>
    </submittedName>
</protein>
<dbReference type="GO" id="GO:0004527">
    <property type="term" value="F:exonuclease activity"/>
    <property type="evidence" value="ECO:0007669"/>
    <property type="project" value="UniProtKB-KW"/>
</dbReference>
<keyword evidence="2" id="KW-1185">Reference proteome</keyword>
<keyword evidence="1" id="KW-0540">Nuclease</keyword>
<sequence length="324" mass="36644">MAIYIADKTLAAINRVMTADQGGSFREWEGKIMPHMDDAWRGSEEPFRSHMGASLIGGDCARAVWLSWHWVTRPKFDGRMLRLFNRGHMEEARFLAMLQAIGCHAANQDENGKQWRISGGGGHFGGSGDGKAFGLPDVNHGQVVLLEFKTHSEKSFNKLAGTGWSAYLEDLYAGKKGMFNGKGVREAKPQHYTQMQIYMRKMGYEVTLYAAVNKNTDEIYMELVLLNPEHADRYLDLAETLVRMEEAPKRISKNPGWFTCKWCDHQRVCHKLGGVPDRNCRTCKFASPIMGNGEWLCKKTGEILPKEKQFIGCTEYIVNPLITD</sequence>
<dbReference type="Gene3D" id="3.90.320.10">
    <property type="match status" value="1"/>
</dbReference>
<dbReference type="InterPro" id="IPR011604">
    <property type="entry name" value="PDDEXK-like_dom_sf"/>
</dbReference>
<keyword evidence="1" id="KW-0378">Hydrolase</keyword>
<organism evidence="1 2">
    <name type="scientific">Stenotrophomonas phage vB_SmaS_BUCT548</name>
    <dbReference type="NCBI Taxonomy" id="2712941"/>
    <lineage>
        <taxon>Viruses</taxon>
        <taxon>Duplodnaviria</taxon>
        <taxon>Heunggongvirae</taxon>
        <taxon>Uroviricota</taxon>
        <taxon>Caudoviricetes</taxon>
        <taxon>Beaumontvirinae</taxon>
        <taxon>Bixiavirus</taxon>
        <taxon>Bixiavirus BUCT548</taxon>
    </lineage>
</organism>
<dbReference type="EMBL" id="MN937349">
    <property type="protein sequence ID" value="QIQ60762.1"/>
    <property type="molecule type" value="Genomic_DNA"/>
</dbReference>
<dbReference type="RefSeq" id="YP_010677227.1">
    <property type="nucleotide sequence ID" value="NC_071019.1"/>
</dbReference>
<reference evidence="1 2" key="1">
    <citation type="submission" date="2020-01" db="EMBL/GenBank/DDBJ databases">
        <authorList>
            <person name="Zhang W."/>
            <person name="Zhang R."/>
            <person name="Hu Y."/>
            <person name="Liu Y."/>
            <person name="Lin W."/>
            <person name="Wang L."/>
            <person name="Li J."/>
            <person name="An X."/>
            <person name="Song L."/>
            <person name="Fan H."/>
            <person name="Shi T."/>
            <person name="Liu H."/>
            <person name="Tong Y."/>
        </authorList>
    </citation>
    <scope>NUCLEOTIDE SEQUENCE [LARGE SCALE GENOMIC DNA]</scope>
</reference>
<accession>A0A7D2LFM0</accession>
<dbReference type="KEGG" id="vg:77953601"/>
<dbReference type="Proteomes" id="UP000509570">
    <property type="component" value="Segment"/>
</dbReference>
<evidence type="ECO:0000313" key="2">
    <source>
        <dbReference type="Proteomes" id="UP000509570"/>
    </source>
</evidence>
<evidence type="ECO:0000313" key="1">
    <source>
        <dbReference type="EMBL" id="QIQ60762.1"/>
    </source>
</evidence>